<name>A0A9P4K3M9_9PLEO</name>
<feature type="region of interest" description="Disordered" evidence="1">
    <location>
        <begin position="1"/>
        <end position="29"/>
    </location>
</feature>
<dbReference type="Proteomes" id="UP000800093">
    <property type="component" value="Unassembled WGS sequence"/>
</dbReference>
<keyword evidence="3" id="KW-1185">Reference proteome</keyword>
<feature type="compositionally biased region" description="Low complexity" evidence="1">
    <location>
        <begin position="1"/>
        <end position="20"/>
    </location>
</feature>
<evidence type="ECO:0000313" key="3">
    <source>
        <dbReference type="Proteomes" id="UP000800093"/>
    </source>
</evidence>
<dbReference type="EMBL" id="ML986686">
    <property type="protein sequence ID" value="KAF2260268.1"/>
    <property type="molecule type" value="Genomic_DNA"/>
</dbReference>
<comment type="caution">
    <text evidence="2">The sequence shown here is derived from an EMBL/GenBank/DDBJ whole genome shotgun (WGS) entry which is preliminary data.</text>
</comment>
<evidence type="ECO:0000313" key="2">
    <source>
        <dbReference type="EMBL" id="KAF2260268.1"/>
    </source>
</evidence>
<evidence type="ECO:0000256" key="1">
    <source>
        <dbReference type="SAM" id="MobiDB-lite"/>
    </source>
</evidence>
<sequence length="148" mass="16456">MRGRSLPSPSPQSHSPQSRSPRAEPLGFGHEEDNEFGRVVFTTRSFGFSVWISHLLYNTRLDNDAIVLHTILNYSMRIEPSNSKLLPNVAHVAHRESLGKLSPRKSAIILAAINPLTKARSSSAFRILTVEVLKGSQKAQKEERANVT</sequence>
<accession>A0A9P4K3M9</accession>
<organism evidence="2 3">
    <name type="scientific">Lojkania enalia</name>
    <dbReference type="NCBI Taxonomy" id="147567"/>
    <lineage>
        <taxon>Eukaryota</taxon>
        <taxon>Fungi</taxon>
        <taxon>Dikarya</taxon>
        <taxon>Ascomycota</taxon>
        <taxon>Pezizomycotina</taxon>
        <taxon>Dothideomycetes</taxon>
        <taxon>Pleosporomycetidae</taxon>
        <taxon>Pleosporales</taxon>
        <taxon>Pleosporales incertae sedis</taxon>
        <taxon>Lojkania</taxon>
    </lineage>
</organism>
<protein>
    <submittedName>
        <fullName evidence="2">Uncharacterized protein</fullName>
    </submittedName>
</protein>
<reference evidence="3" key="1">
    <citation type="journal article" date="2020" name="Stud. Mycol.">
        <title>101 Dothideomycetes genomes: A test case for predicting lifestyles and emergence of pathogens.</title>
        <authorList>
            <person name="Haridas S."/>
            <person name="Albert R."/>
            <person name="Binder M."/>
            <person name="Bloem J."/>
            <person name="LaButti K."/>
            <person name="Salamov A."/>
            <person name="Andreopoulos B."/>
            <person name="Baker S."/>
            <person name="Barry K."/>
            <person name="Bills G."/>
            <person name="Bluhm B."/>
            <person name="Cannon C."/>
            <person name="Castanera R."/>
            <person name="Culley D."/>
            <person name="Daum C."/>
            <person name="Ezra D."/>
            <person name="Gonzalez J."/>
            <person name="Henrissat B."/>
            <person name="Kuo A."/>
            <person name="Liang C."/>
            <person name="Lipzen A."/>
            <person name="Lutzoni F."/>
            <person name="Magnuson J."/>
            <person name="Mondo S."/>
            <person name="Nolan M."/>
            <person name="Ohm R."/>
            <person name="Pangilinan J."/>
            <person name="Park H.-J."/>
            <person name="Ramirez L."/>
            <person name="Alfaro M."/>
            <person name="Sun H."/>
            <person name="Tritt A."/>
            <person name="Yoshinaga Y."/>
            <person name="Zwiers L.-H."/>
            <person name="Turgeon B."/>
            <person name="Goodwin S."/>
            <person name="Spatafora J."/>
            <person name="Crous P."/>
            <person name="Grigoriev I."/>
        </authorList>
    </citation>
    <scope>NUCLEOTIDE SEQUENCE [LARGE SCALE GENOMIC DNA]</scope>
    <source>
        <strain evidence="3">CBS 304.66</strain>
    </source>
</reference>
<proteinExistence type="predicted"/>
<dbReference type="AlphaFoldDB" id="A0A9P4K3M9"/>
<gene>
    <name evidence="2" type="ORF">CC78DRAFT_547662</name>
</gene>